<reference evidence="2" key="1">
    <citation type="submission" date="2018-04" db="EMBL/GenBank/DDBJ databases">
        <authorList>
            <person name="Cornet L."/>
        </authorList>
    </citation>
    <scope>NUCLEOTIDE SEQUENCE [LARGE SCALE GENOMIC DNA]</scope>
</reference>
<evidence type="ECO:0000313" key="1">
    <source>
        <dbReference type="EMBL" id="PZO53456.1"/>
    </source>
</evidence>
<reference evidence="1 2" key="2">
    <citation type="submission" date="2018-06" db="EMBL/GenBank/DDBJ databases">
        <title>Metagenomic assembly of (sub)arctic Cyanobacteria and their associated microbiome from non-axenic cultures.</title>
        <authorList>
            <person name="Baurain D."/>
        </authorList>
    </citation>
    <scope>NUCLEOTIDE SEQUENCE [LARGE SCALE GENOMIC DNA]</scope>
    <source>
        <strain evidence="1">ULC027bin1</strain>
    </source>
</reference>
<dbReference type="AlphaFoldDB" id="A0A2W4X8T6"/>
<sequence>MFKYLISIEPLGLLYGSAGRFLSPENLVGRSGQSFPPSAATLSGLFAAQYGNTDVQSLQVAGPFWGNANEVESTAKQNFYVPAPYHCLVKDGHLDQQLFWYPNVEGETKGQWLTASGTSPSGKYKRDAWVSIQDWDKPERFESGPWKFMPHLHPRLQHDQRKVANAEEDGATGSLFLENGVQLSPEARLVYLSTMELPPGWYRFGGEGHMVNVTTSGLSLALQAQLSQPVGATFAIIVPAVWGSNRLSQRSPSAWDAKVKTVMTDRPVPFRYRLGGKKGETKRLSRGRYAVPAGSVYVLKEPLNLAWHDWEDEWFPKEGPRFNRWGCGLALPLNDMVKSEIVQAPPNSAVEPLAESLSQKIAS</sequence>
<organism evidence="1 2">
    <name type="scientific">Phormidesmis priestleyi</name>
    <dbReference type="NCBI Taxonomy" id="268141"/>
    <lineage>
        <taxon>Bacteria</taxon>
        <taxon>Bacillati</taxon>
        <taxon>Cyanobacteriota</taxon>
        <taxon>Cyanophyceae</taxon>
        <taxon>Leptolyngbyales</taxon>
        <taxon>Leptolyngbyaceae</taxon>
        <taxon>Phormidesmis</taxon>
    </lineage>
</organism>
<dbReference type="Pfam" id="PF09700">
    <property type="entry name" value="Cas_Cmr3"/>
    <property type="match status" value="1"/>
</dbReference>
<protein>
    <submittedName>
        <fullName evidence="1">CRISPR-associated protein Cmr3</fullName>
    </submittedName>
</protein>
<accession>A0A2W4X8T6</accession>
<evidence type="ECO:0000313" key="2">
    <source>
        <dbReference type="Proteomes" id="UP000249794"/>
    </source>
</evidence>
<gene>
    <name evidence="1" type="ORF">DCF15_12670</name>
</gene>
<dbReference type="EMBL" id="QBMP01000128">
    <property type="protein sequence ID" value="PZO53456.1"/>
    <property type="molecule type" value="Genomic_DNA"/>
</dbReference>
<dbReference type="InterPro" id="IPR019117">
    <property type="entry name" value="CRISPR-assoc_protein_Cmr3"/>
</dbReference>
<dbReference type="Proteomes" id="UP000249794">
    <property type="component" value="Unassembled WGS sequence"/>
</dbReference>
<proteinExistence type="predicted"/>
<name>A0A2W4X8T6_9CYAN</name>
<comment type="caution">
    <text evidence="1">The sequence shown here is derived from an EMBL/GenBank/DDBJ whole genome shotgun (WGS) entry which is preliminary data.</text>
</comment>